<dbReference type="InterPro" id="IPR036388">
    <property type="entry name" value="WH-like_DNA-bd_sf"/>
</dbReference>
<sequence length="117" mass="13638">MYTTEFKLRVVKAYHDKGLSLSQCCLTYKILSISTLFSWVRQYKQSGVNGLNNSPGRPRTITKKTTFKRTYGPLTRLEEFERENLYLRAENEILKKLEALAQQEQQEAAQGKKRDCL</sequence>
<evidence type="ECO:0000256" key="2">
    <source>
        <dbReference type="SAM" id="Coils"/>
    </source>
</evidence>
<accession>A0ABX7I9Q0</accession>
<evidence type="ECO:0000256" key="1">
    <source>
        <dbReference type="ARBA" id="ARBA00038232"/>
    </source>
</evidence>
<dbReference type="InterPro" id="IPR009057">
    <property type="entry name" value="Homeodomain-like_sf"/>
</dbReference>
<feature type="domain" description="Insertion element IS150 protein InsJ-like helix-turn-helix" evidence="3">
    <location>
        <begin position="6"/>
        <end position="59"/>
    </location>
</feature>
<dbReference type="SUPFAM" id="SSF46689">
    <property type="entry name" value="Homeodomain-like"/>
    <property type="match status" value="1"/>
</dbReference>
<keyword evidence="5" id="KW-1185">Reference proteome</keyword>
<evidence type="ECO:0000313" key="4">
    <source>
        <dbReference type="EMBL" id="QRR02837.1"/>
    </source>
</evidence>
<organism evidence="4 5">
    <name type="scientific">Dyadobacter sandarakinus</name>
    <dbReference type="NCBI Taxonomy" id="2747268"/>
    <lineage>
        <taxon>Bacteria</taxon>
        <taxon>Pseudomonadati</taxon>
        <taxon>Bacteroidota</taxon>
        <taxon>Cytophagia</taxon>
        <taxon>Cytophagales</taxon>
        <taxon>Spirosomataceae</taxon>
        <taxon>Dyadobacter</taxon>
    </lineage>
</organism>
<dbReference type="PANTHER" id="PTHR33795">
    <property type="entry name" value="INSERTION ELEMENT IS150 PROTEIN INSJ"/>
    <property type="match status" value="1"/>
</dbReference>
<dbReference type="RefSeq" id="WP_204658182.1">
    <property type="nucleotide sequence ID" value="NZ_CP056775.1"/>
</dbReference>
<dbReference type="InterPro" id="IPR055247">
    <property type="entry name" value="InsJ-like_HTH"/>
</dbReference>
<dbReference type="PANTHER" id="PTHR33795:SF1">
    <property type="entry name" value="INSERTION ELEMENT IS150 PROTEIN INSJ"/>
    <property type="match status" value="1"/>
</dbReference>
<proteinExistence type="inferred from homology"/>
<gene>
    <name evidence="4" type="ORF">HWI92_18910</name>
</gene>
<evidence type="ECO:0000313" key="5">
    <source>
        <dbReference type="Proteomes" id="UP000612680"/>
    </source>
</evidence>
<dbReference type="Gene3D" id="1.10.10.10">
    <property type="entry name" value="Winged helix-like DNA-binding domain superfamily/Winged helix DNA-binding domain"/>
    <property type="match status" value="1"/>
</dbReference>
<name>A0ABX7I9Q0_9BACT</name>
<dbReference type="InterPro" id="IPR052057">
    <property type="entry name" value="IS150/IS1296_orfA-like"/>
</dbReference>
<keyword evidence="2" id="KW-0175">Coiled coil</keyword>
<comment type="similarity">
    <text evidence="1">Belongs to the IS150/IS1296 orfA family.</text>
</comment>
<evidence type="ECO:0000259" key="3">
    <source>
        <dbReference type="Pfam" id="PF13518"/>
    </source>
</evidence>
<feature type="coiled-coil region" evidence="2">
    <location>
        <begin position="77"/>
        <end position="114"/>
    </location>
</feature>
<dbReference type="EMBL" id="CP056775">
    <property type="protein sequence ID" value="QRR02837.1"/>
    <property type="molecule type" value="Genomic_DNA"/>
</dbReference>
<dbReference type="Pfam" id="PF13518">
    <property type="entry name" value="HTH_28"/>
    <property type="match status" value="1"/>
</dbReference>
<dbReference type="Proteomes" id="UP000612680">
    <property type="component" value="Chromosome"/>
</dbReference>
<reference evidence="4 5" key="1">
    <citation type="submission" date="2020-06" db="EMBL/GenBank/DDBJ databases">
        <title>Dyadobacter sandarakinus sp. nov., isolated from the soil of the Arctic Yellow River Station.</title>
        <authorList>
            <person name="Zhang Y."/>
            <person name="Peng F."/>
        </authorList>
    </citation>
    <scope>NUCLEOTIDE SEQUENCE [LARGE SCALE GENOMIC DNA]</scope>
    <source>
        <strain evidence="4 5">Q3-56</strain>
    </source>
</reference>
<protein>
    <submittedName>
        <fullName evidence="4">Transposase</fullName>
    </submittedName>
</protein>